<proteinExistence type="predicted"/>
<dbReference type="SUPFAM" id="SSF55486">
    <property type="entry name" value="Metalloproteases ('zincins'), catalytic domain"/>
    <property type="match status" value="1"/>
</dbReference>
<comment type="caution">
    <text evidence="1">The sequence shown here is derived from an EMBL/GenBank/DDBJ whole genome shotgun (WGS) entry which is preliminary data.</text>
</comment>
<sequence length="147" mass="17144">MARPSRARLQHRSVRPGWRDRHGRGIRAWVTGPYLPPLRHRDEEFEALVAHALHHLQHAWPEELGGTRFDIAPMPPAAGQDGIRRYTVDRAANRITYYRTPMERLGHQREDDDVDRRAIIESAVIRGVAELMGRDPWDVAPERYRPY</sequence>
<evidence type="ECO:0000313" key="1">
    <source>
        <dbReference type="EMBL" id="GMA27985.1"/>
    </source>
</evidence>
<protein>
    <recommendedName>
        <fullName evidence="3">Metallopeptidase family protein</fullName>
    </recommendedName>
</protein>
<keyword evidence="2" id="KW-1185">Reference proteome</keyword>
<evidence type="ECO:0000313" key="2">
    <source>
        <dbReference type="Proteomes" id="UP001157160"/>
    </source>
</evidence>
<dbReference type="EMBL" id="BSUL01000001">
    <property type="protein sequence ID" value="GMA27985.1"/>
    <property type="molecule type" value="Genomic_DNA"/>
</dbReference>
<name>A0AA37UDZ8_9MICO</name>
<evidence type="ECO:0008006" key="3">
    <source>
        <dbReference type="Google" id="ProtNLM"/>
    </source>
</evidence>
<accession>A0AA37UDZ8</accession>
<gene>
    <name evidence="1" type="ORF">GCM10025874_12380</name>
</gene>
<dbReference type="RefSeq" id="WP_284231052.1">
    <property type="nucleotide sequence ID" value="NZ_BSUL01000001.1"/>
</dbReference>
<organism evidence="1 2">
    <name type="scientific">Arenivirga flava</name>
    <dbReference type="NCBI Taxonomy" id="1930060"/>
    <lineage>
        <taxon>Bacteria</taxon>
        <taxon>Bacillati</taxon>
        <taxon>Actinomycetota</taxon>
        <taxon>Actinomycetes</taxon>
        <taxon>Micrococcales</taxon>
        <taxon>Microbacteriaceae</taxon>
        <taxon>Arenivirga</taxon>
    </lineage>
</organism>
<reference evidence="1 2" key="1">
    <citation type="journal article" date="2014" name="Int. J. Syst. Evol. Microbiol.">
        <title>Complete genome sequence of Corynebacterium casei LMG S-19264T (=DSM 44701T), isolated from a smear-ripened cheese.</title>
        <authorList>
            <consortium name="US DOE Joint Genome Institute (JGI-PGF)"/>
            <person name="Walter F."/>
            <person name="Albersmeier A."/>
            <person name="Kalinowski J."/>
            <person name="Ruckert C."/>
        </authorList>
    </citation>
    <scope>NUCLEOTIDE SEQUENCE [LARGE SCALE GENOMIC DNA]</scope>
    <source>
        <strain evidence="1 2">NBRC 112289</strain>
    </source>
</reference>
<dbReference type="AlphaFoldDB" id="A0AA37UDZ8"/>
<dbReference type="Proteomes" id="UP001157160">
    <property type="component" value="Unassembled WGS sequence"/>
</dbReference>